<feature type="region of interest" description="Disordered" evidence="1">
    <location>
        <begin position="34"/>
        <end position="71"/>
    </location>
</feature>
<proteinExistence type="predicted"/>
<sequence>MTAEAEIAKAEAMIKVHKAALESTRAQVAAELAKLEEEGNSSDEERRKVIEGEDDDDEVNPRTDEQADNYAKDWRPRLINFAEYASQAPQVTFPESPFNEIEAPHVMADYGFNRVGQGAVNLFDEPRTLSEVQPRSQPDALTQIHTGSVPLHSRSVGFHHAPPGVTNTFNVPATTIPGTQAPAITSQSQSFRPTVMTRELFPSPQIPTSKFVVPPRPTVPTRPGAPWSSQQQVCPDVPTQPVSTNSWLGFPPQQSAQRPPAPPQLQPRPTHQAQSRFTTVPWIPQSQSGQQPSPPTASAQPTGNDQTDLITQLVNAIQLLADRDIRSGNDNRILMSRHAMQRDLPTFSGEPEEWAMFAASFIRSTQACNFSNDENLSRLQKCLRGKAKDMVQSLLVTPNNVPEIMQTSEFNFGQAENIIGALIVKAEAAVPVQENKPDSLIDFGNLVRNMVATMQNMQKTEHLSNPMLVKRLVAKLPPTYNLFVGK</sequence>
<evidence type="ECO:0000256" key="1">
    <source>
        <dbReference type="SAM" id="MobiDB-lite"/>
    </source>
</evidence>
<comment type="caution">
    <text evidence="2">The sequence shown here is derived from an EMBL/GenBank/DDBJ whole genome shotgun (WGS) entry which is preliminary data.</text>
</comment>
<feature type="compositionally biased region" description="Basic and acidic residues" evidence="1">
    <location>
        <begin position="59"/>
        <end position="71"/>
    </location>
</feature>
<dbReference type="AlphaFoldDB" id="A0A8J2JDI7"/>
<feature type="region of interest" description="Disordered" evidence="1">
    <location>
        <begin position="202"/>
        <end position="305"/>
    </location>
</feature>
<evidence type="ECO:0000313" key="2">
    <source>
        <dbReference type="EMBL" id="CAG7666298.1"/>
    </source>
</evidence>
<accession>A0A8J2JDI7</accession>
<reference evidence="2" key="1">
    <citation type="submission" date="2021-06" db="EMBL/GenBank/DDBJ databases">
        <authorList>
            <person name="Hodson N. C."/>
            <person name="Mongue J. A."/>
            <person name="Jaron S. K."/>
        </authorList>
    </citation>
    <scope>NUCLEOTIDE SEQUENCE</scope>
</reference>
<evidence type="ECO:0000313" key="3">
    <source>
        <dbReference type="Proteomes" id="UP000708208"/>
    </source>
</evidence>
<dbReference type="Proteomes" id="UP000708208">
    <property type="component" value="Unassembled WGS sequence"/>
</dbReference>
<dbReference type="Pfam" id="PF03564">
    <property type="entry name" value="DUF1759"/>
    <property type="match status" value="1"/>
</dbReference>
<organism evidence="2 3">
    <name type="scientific">Allacma fusca</name>
    <dbReference type="NCBI Taxonomy" id="39272"/>
    <lineage>
        <taxon>Eukaryota</taxon>
        <taxon>Metazoa</taxon>
        <taxon>Ecdysozoa</taxon>
        <taxon>Arthropoda</taxon>
        <taxon>Hexapoda</taxon>
        <taxon>Collembola</taxon>
        <taxon>Symphypleona</taxon>
        <taxon>Sminthuridae</taxon>
        <taxon>Allacma</taxon>
    </lineage>
</organism>
<feature type="compositionally biased region" description="Basic and acidic residues" evidence="1">
    <location>
        <begin position="34"/>
        <end position="51"/>
    </location>
</feature>
<dbReference type="PANTHER" id="PTHR47331">
    <property type="entry name" value="PHD-TYPE DOMAIN-CONTAINING PROTEIN"/>
    <property type="match status" value="1"/>
</dbReference>
<gene>
    <name evidence="2" type="ORF">AFUS01_LOCUS1663</name>
</gene>
<dbReference type="OrthoDB" id="8053712at2759"/>
<feature type="compositionally biased region" description="Low complexity" evidence="1">
    <location>
        <begin position="284"/>
        <end position="303"/>
    </location>
</feature>
<dbReference type="InterPro" id="IPR005312">
    <property type="entry name" value="DUF1759"/>
</dbReference>
<protein>
    <submittedName>
        <fullName evidence="2">Uncharacterized protein</fullName>
    </submittedName>
</protein>
<name>A0A8J2JDI7_9HEXA</name>
<dbReference type="EMBL" id="CAJVCH010009210">
    <property type="protein sequence ID" value="CAG7666298.1"/>
    <property type="molecule type" value="Genomic_DNA"/>
</dbReference>
<keyword evidence="3" id="KW-1185">Reference proteome</keyword>